<keyword evidence="10" id="KW-1185">Reference proteome</keyword>
<keyword evidence="7 8" id="KW-0472">Membrane</keyword>
<evidence type="ECO:0000313" key="10">
    <source>
        <dbReference type="Proteomes" id="UP000272503"/>
    </source>
</evidence>
<feature type="transmembrane region" description="Helical" evidence="8">
    <location>
        <begin position="257"/>
        <end position="286"/>
    </location>
</feature>
<evidence type="ECO:0000256" key="6">
    <source>
        <dbReference type="ARBA" id="ARBA00022989"/>
    </source>
</evidence>
<keyword evidence="3" id="KW-0813">Transport</keyword>
<dbReference type="PANTHER" id="PTHR30472">
    <property type="entry name" value="FERRIC ENTEROBACTIN TRANSPORT SYSTEM PERMEASE PROTEIN"/>
    <property type="match status" value="1"/>
</dbReference>
<evidence type="ECO:0000256" key="8">
    <source>
        <dbReference type="SAM" id="Phobius"/>
    </source>
</evidence>
<feature type="transmembrane region" description="Helical" evidence="8">
    <location>
        <begin position="211"/>
        <end position="231"/>
    </location>
</feature>
<keyword evidence="5 8" id="KW-0812">Transmembrane</keyword>
<feature type="transmembrane region" description="Helical" evidence="8">
    <location>
        <begin position="110"/>
        <end position="131"/>
    </location>
</feature>
<comment type="similarity">
    <text evidence="2">Belongs to the binding-protein-dependent transport system permease family. FecCD subfamily.</text>
</comment>
<dbReference type="Gene3D" id="1.10.3470.10">
    <property type="entry name" value="ABC transporter involved in vitamin B12 uptake, BtuC"/>
    <property type="match status" value="1"/>
</dbReference>
<dbReference type="InterPro" id="IPR000522">
    <property type="entry name" value="ABC_transptr_permease_BtuC"/>
</dbReference>
<organism evidence="9 10">
    <name type="scientific">Mycetocola tolaasinivorans</name>
    <dbReference type="NCBI Taxonomy" id="76635"/>
    <lineage>
        <taxon>Bacteria</taxon>
        <taxon>Bacillati</taxon>
        <taxon>Actinomycetota</taxon>
        <taxon>Actinomycetes</taxon>
        <taxon>Micrococcales</taxon>
        <taxon>Microbacteriaceae</taxon>
        <taxon>Mycetocola</taxon>
    </lineage>
</organism>
<name>A0A3L7AAQ1_9MICO</name>
<dbReference type="FunFam" id="1.10.3470.10:FF:000001">
    <property type="entry name" value="Vitamin B12 ABC transporter permease BtuC"/>
    <property type="match status" value="1"/>
</dbReference>
<dbReference type="AlphaFoldDB" id="A0A3L7AAQ1"/>
<dbReference type="Pfam" id="PF01032">
    <property type="entry name" value="FecCD"/>
    <property type="match status" value="1"/>
</dbReference>
<dbReference type="CDD" id="cd06550">
    <property type="entry name" value="TM_ABC_iron-siderophores_like"/>
    <property type="match status" value="1"/>
</dbReference>
<comment type="caution">
    <text evidence="9">The sequence shown here is derived from an EMBL/GenBank/DDBJ whole genome shotgun (WGS) entry which is preliminary data.</text>
</comment>
<dbReference type="GO" id="GO:0022857">
    <property type="term" value="F:transmembrane transporter activity"/>
    <property type="evidence" value="ECO:0007669"/>
    <property type="project" value="InterPro"/>
</dbReference>
<dbReference type="Proteomes" id="UP000272503">
    <property type="component" value="Unassembled WGS sequence"/>
</dbReference>
<proteinExistence type="inferred from homology"/>
<gene>
    <name evidence="9" type="ORF">D9V32_02145</name>
</gene>
<dbReference type="RefSeq" id="WP_121647262.1">
    <property type="nucleotide sequence ID" value="NZ_RCUX01000002.1"/>
</dbReference>
<evidence type="ECO:0000313" key="9">
    <source>
        <dbReference type="EMBL" id="RLP77277.1"/>
    </source>
</evidence>
<keyword evidence="6 8" id="KW-1133">Transmembrane helix</keyword>
<sequence length="353" mass="35289">MTTAPPTPKRPTAQALPAAGRSGGALTLWFLAALGTLIVLALLSLSVGSKMIPPADVLAGVLAPTGTENDLIISGVRIPRTLLCIAAGAALAVAGTLMQALTRNPLADPGILGVNAGAALGVALGYIVFGVGGFLNSLWFAYAGAILATLVVYVLASTGGPASITPTRLTLSGVAVGAVLGGITSAMSLSNPKAFDSLRFWSAGSVAGREMDVVSIALPVIAIALVLALALGRGLNALSLGDDLAASLGSRTGATRALGAVAVTVLCGTATAAAGPIGFVGLMVPHSLRPLVGPDQRWLLAFSVVCGPILLLAADLVGRTIARPHELSVGVITAFVGAPILVWLALRRRGRIT</sequence>
<evidence type="ECO:0000256" key="5">
    <source>
        <dbReference type="ARBA" id="ARBA00022692"/>
    </source>
</evidence>
<dbReference type="EMBL" id="RCUX01000002">
    <property type="protein sequence ID" value="RLP77277.1"/>
    <property type="molecule type" value="Genomic_DNA"/>
</dbReference>
<evidence type="ECO:0000256" key="2">
    <source>
        <dbReference type="ARBA" id="ARBA00007935"/>
    </source>
</evidence>
<dbReference type="OrthoDB" id="9782305at2"/>
<dbReference type="GO" id="GO:0033214">
    <property type="term" value="P:siderophore-iron import into cell"/>
    <property type="evidence" value="ECO:0007669"/>
    <property type="project" value="TreeGrafter"/>
</dbReference>
<evidence type="ECO:0000256" key="3">
    <source>
        <dbReference type="ARBA" id="ARBA00022448"/>
    </source>
</evidence>
<keyword evidence="4" id="KW-1003">Cell membrane</keyword>
<dbReference type="GO" id="GO:0005886">
    <property type="term" value="C:plasma membrane"/>
    <property type="evidence" value="ECO:0007669"/>
    <property type="project" value="UniProtKB-SubCell"/>
</dbReference>
<feature type="transmembrane region" description="Helical" evidence="8">
    <location>
        <begin position="26"/>
        <end position="45"/>
    </location>
</feature>
<comment type="subcellular location">
    <subcellularLocation>
        <location evidence="1">Cell membrane</location>
        <topology evidence="1">Multi-pass membrane protein</topology>
    </subcellularLocation>
</comment>
<dbReference type="PANTHER" id="PTHR30472:SF1">
    <property type="entry name" value="FE(3+) DICITRATE TRANSPORT SYSTEM PERMEASE PROTEIN FECC-RELATED"/>
    <property type="match status" value="1"/>
</dbReference>
<feature type="transmembrane region" description="Helical" evidence="8">
    <location>
        <begin position="81"/>
        <end position="98"/>
    </location>
</feature>
<evidence type="ECO:0000256" key="7">
    <source>
        <dbReference type="ARBA" id="ARBA00023136"/>
    </source>
</evidence>
<evidence type="ECO:0000256" key="1">
    <source>
        <dbReference type="ARBA" id="ARBA00004651"/>
    </source>
</evidence>
<dbReference type="SUPFAM" id="SSF81345">
    <property type="entry name" value="ABC transporter involved in vitamin B12 uptake, BtuC"/>
    <property type="match status" value="1"/>
</dbReference>
<feature type="transmembrane region" description="Helical" evidence="8">
    <location>
        <begin position="327"/>
        <end position="346"/>
    </location>
</feature>
<feature type="transmembrane region" description="Helical" evidence="8">
    <location>
        <begin position="168"/>
        <end position="190"/>
    </location>
</feature>
<feature type="transmembrane region" description="Helical" evidence="8">
    <location>
        <begin position="298"/>
        <end position="321"/>
    </location>
</feature>
<evidence type="ECO:0000256" key="4">
    <source>
        <dbReference type="ARBA" id="ARBA00022475"/>
    </source>
</evidence>
<feature type="transmembrane region" description="Helical" evidence="8">
    <location>
        <begin position="138"/>
        <end position="156"/>
    </location>
</feature>
<protein>
    <submittedName>
        <fullName evidence="9">Fe(3+)-siderophore ABC transporter permease</fullName>
    </submittedName>
</protein>
<accession>A0A3L7AAQ1</accession>
<reference evidence="9 10" key="1">
    <citation type="submission" date="2018-10" db="EMBL/GenBank/DDBJ databases">
        <authorList>
            <person name="Li J."/>
        </authorList>
    </citation>
    <scope>NUCLEOTIDE SEQUENCE [LARGE SCALE GENOMIC DNA]</scope>
    <source>
        <strain evidence="9 10">IF 016277</strain>
    </source>
</reference>
<dbReference type="InterPro" id="IPR037294">
    <property type="entry name" value="ABC_BtuC-like"/>
</dbReference>